<accession>A0A1H0SVL9</accession>
<keyword evidence="2" id="KW-0521">NADP</keyword>
<dbReference type="InterPro" id="IPR024072">
    <property type="entry name" value="DHFR-like_dom_sf"/>
</dbReference>
<evidence type="ECO:0000256" key="1">
    <source>
        <dbReference type="ARBA" id="ARBA00005104"/>
    </source>
</evidence>
<evidence type="ECO:0000313" key="6">
    <source>
        <dbReference type="Proteomes" id="UP000198741"/>
    </source>
</evidence>
<evidence type="ECO:0000259" key="4">
    <source>
        <dbReference type="Pfam" id="PF01872"/>
    </source>
</evidence>
<protein>
    <submittedName>
        <fullName evidence="5">5-amino-6-(5-phosphoribosylamino)uracil reductase</fullName>
    </submittedName>
</protein>
<gene>
    <name evidence="5" type="ORF">SAMN04515671_4320</name>
</gene>
<keyword evidence="6" id="KW-1185">Reference proteome</keyword>
<dbReference type="GO" id="GO:0009231">
    <property type="term" value="P:riboflavin biosynthetic process"/>
    <property type="evidence" value="ECO:0007669"/>
    <property type="project" value="InterPro"/>
</dbReference>
<sequence>MVADRPYTVLSCCMSIDGYLSGPSDVRLLLSNPDDLDRVDEVRSTCDAILVGARTVRVDNPRLLLRDPARRARRVARGLAPSPAKVTVTAGAHLDPAAGFFTSGDGEKLVYCASPSLGKARGRFGSLATVIDGGSAVNMCRLSHDLHDRGIGRLLVEGGASIHTQFLTADLADELDVAVAPFFVGDSRARHFVGDGRFPWHPGHRATLAEVRQVGDVALMRYALSDRFETSTERIPVNSLGARFA</sequence>
<organism evidence="5 6">
    <name type="scientific">Nakamurella panacisegetis</name>
    <dbReference type="NCBI Taxonomy" id="1090615"/>
    <lineage>
        <taxon>Bacteria</taxon>
        <taxon>Bacillati</taxon>
        <taxon>Actinomycetota</taxon>
        <taxon>Actinomycetes</taxon>
        <taxon>Nakamurellales</taxon>
        <taxon>Nakamurellaceae</taxon>
        <taxon>Nakamurella</taxon>
    </lineage>
</organism>
<dbReference type="Gene3D" id="3.40.430.10">
    <property type="entry name" value="Dihydrofolate Reductase, subunit A"/>
    <property type="match status" value="1"/>
</dbReference>
<dbReference type="PANTHER" id="PTHR38011:SF7">
    <property type="entry name" value="2,5-DIAMINO-6-RIBOSYLAMINO-4(3H)-PYRIMIDINONE 5'-PHOSPHATE REDUCTASE"/>
    <property type="match status" value="1"/>
</dbReference>
<dbReference type="InterPro" id="IPR050765">
    <property type="entry name" value="Riboflavin_Biosynth_HTPR"/>
</dbReference>
<dbReference type="EMBL" id="LT629710">
    <property type="protein sequence ID" value="SDP45807.1"/>
    <property type="molecule type" value="Genomic_DNA"/>
</dbReference>
<dbReference type="AlphaFoldDB" id="A0A1H0SVL9"/>
<reference evidence="5 6" key="1">
    <citation type="submission" date="2016-10" db="EMBL/GenBank/DDBJ databases">
        <authorList>
            <person name="de Groot N.N."/>
        </authorList>
    </citation>
    <scope>NUCLEOTIDE SEQUENCE [LARGE SCALE GENOMIC DNA]</scope>
    <source>
        <strain evidence="6">P4-7,KCTC 19426,CECT 7604</strain>
    </source>
</reference>
<dbReference type="Proteomes" id="UP000198741">
    <property type="component" value="Chromosome I"/>
</dbReference>
<dbReference type="GO" id="GO:0008703">
    <property type="term" value="F:5-amino-6-(5-phosphoribosylamino)uracil reductase activity"/>
    <property type="evidence" value="ECO:0007669"/>
    <property type="project" value="InterPro"/>
</dbReference>
<proteinExistence type="predicted"/>
<feature type="domain" description="Bacterial bifunctional deaminase-reductase C-terminal" evidence="4">
    <location>
        <begin position="6"/>
        <end position="216"/>
    </location>
</feature>
<keyword evidence="3" id="KW-0560">Oxidoreductase</keyword>
<evidence type="ECO:0000256" key="2">
    <source>
        <dbReference type="ARBA" id="ARBA00022857"/>
    </source>
</evidence>
<dbReference type="Pfam" id="PF01872">
    <property type="entry name" value="RibD_C"/>
    <property type="match status" value="1"/>
</dbReference>
<dbReference type="InterPro" id="IPR002734">
    <property type="entry name" value="RibDG_C"/>
</dbReference>
<dbReference type="PANTHER" id="PTHR38011">
    <property type="entry name" value="DIHYDROFOLATE REDUCTASE FAMILY PROTEIN (AFU_ORTHOLOGUE AFUA_8G06820)"/>
    <property type="match status" value="1"/>
</dbReference>
<evidence type="ECO:0000256" key="3">
    <source>
        <dbReference type="ARBA" id="ARBA00023002"/>
    </source>
</evidence>
<dbReference type="SUPFAM" id="SSF53597">
    <property type="entry name" value="Dihydrofolate reductase-like"/>
    <property type="match status" value="1"/>
</dbReference>
<name>A0A1H0SVL9_9ACTN</name>
<dbReference type="STRING" id="1090615.SAMN04515671_4320"/>
<evidence type="ECO:0000313" key="5">
    <source>
        <dbReference type="EMBL" id="SDP45807.1"/>
    </source>
</evidence>
<comment type="pathway">
    <text evidence="1">Cofactor biosynthesis; riboflavin biosynthesis.</text>
</comment>